<feature type="transmembrane region" description="Helical" evidence="1">
    <location>
        <begin position="146"/>
        <end position="166"/>
    </location>
</feature>
<evidence type="ECO:0008006" key="4">
    <source>
        <dbReference type="Google" id="ProtNLM"/>
    </source>
</evidence>
<evidence type="ECO:0000313" key="2">
    <source>
        <dbReference type="EMBL" id="RJG17773.1"/>
    </source>
</evidence>
<feature type="transmembrane region" description="Helical" evidence="1">
    <location>
        <begin position="120"/>
        <end position="140"/>
    </location>
</feature>
<accession>A0A3A3GE68</accession>
<feature type="transmembrane region" description="Helical" evidence="1">
    <location>
        <begin position="69"/>
        <end position="88"/>
    </location>
</feature>
<reference evidence="2 3" key="1">
    <citation type="submission" date="2018-09" db="EMBL/GenBank/DDBJ databases">
        <title>Paenibacillus SK2017-BO5.</title>
        <authorList>
            <person name="Piskunova J.V."/>
            <person name="Dubiley S.A."/>
            <person name="Severinov K.V."/>
        </authorList>
    </citation>
    <scope>NUCLEOTIDE SEQUENCE [LARGE SCALE GENOMIC DNA]</scope>
    <source>
        <strain evidence="2 3">BO5</strain>
    </source>
</reference>
<proteinExistence type="predicted"/>
<feature type="transmembrane region" description="Helical" evidence="1">
    <location>
        <begin position="37"/>
        <end position="57"/>
    </location>
</feature>
<protein>
    <recommendedName>
        <fullName evidence="4">DUF5668 domain-containing protein</fullName>
    </recommendedName>
</protein>
<dbReference type="RefSeq" id="WP_119796467.1">
    <property type="nucleotide sequence ID" value="NZ_QYZD01000046.1"/>
</dbReference>
<dbReference type="EMBL" id="QYZD01000046">
    <property type="protein sequence ID" value="RJG17773.1"/>
    <property type="molecule type" value="Genomic_DNA"/>
</dbReference>
<keyword evidence="1" id="KW-0812">Transmembrane</keyword>
<organism evidence="2 3">
    <name type="scientific">Paenibacillus thiaminolyticus</name>
    <name type="common">Bacillus thiaminolyticus</name>
    <dbReference type="NCBI Taxonomy" id="49283"/>
    <lineage>
        <taxon>Bacteria</taxon>
        <taxon>Bacillati</taxon>
        <taxon>Bacillota</taxon>
        <taxon>Bacilli</taxon>
        <taxon>Bacillales</taxon>
        <taxon>Paenibacillaceae</taxon>
        <taxon>Paenibacillus</taxon>
    </lineage>
</organism>
<comment type="caution">
    <text evidence="2">The sequence shown here is derived from an EMBL/GenBank/DDBJ whole genome shotgun (WGS) entry which is preliminary data.</text>
</comment>
<gene>
    <name evidence="2" type="ORF">DQX05_27500</name>
</gene>
<sequence length="174" mass="18889">MQKQSFGGILLLAGGSLIILMHMLQNGEMRLSSPGNVFMYFWPAIFVIPLGILFHVIYFGMTRGRAPGLLIPGGVLCMAGVVCQISMLFDAWSWMWPGFPLAVAFGLFEFYLFSGRNKWLLVPVYILGSMSVIFFLLFSIGTVLGAAGGSSLAALLLIGAGLYVILRRNNSVVG</sequence>
<keyword evidence="1" id="KW-1133">Transmembrane helix</keyword>
<dbReference type="Proteomes" id="UP000266177">
    <property type="component" value="Unassembled WGS sequence"/>
</dbReference>
<name>A0A3A3GE68_PANTH</name>
<feature type="transmembrane region" description="Helical" evidence="1">
    <location>
        <begin position="7"/>
        <end position="25"/>
    </location>
</feature>
<dbReference type="AlphaFoldDB" id="A0A3A3GE68"/>
<evidence type="ECO:0000256" key="1">
    <source>
        <dbReference type="SAM" id="Phobius"/>
    </source>
</evidence>
<keyword evidence="1" id="KW-0472">Membrane</keyword>
<feature type="transmembrane region" description="Helical" evidence="1">
    <location>
        <begin position="94"/>
        <end position="113"/>
    </location>
</feature>
<dbReference type="OrthoDB" id="49365at2"/>
<evidence type="ECO:0000313" key="3">
    <source>
        <dbReference type="Proteomes" id="UP000266177"/>
    </source>
</evidence>